<feature type="region of interest" description="Disordered" evidence="2">
    <location>
        <begin position="224"/>
        <end position="250"/>
    </location>
</feature>
<dbReference type="Proteomes" id="UP000270296">
    <property type="component" value="Unassembled WGS sequence"/>
</dbReference>
<sequence>MMVSTQTSKNWRSSPRVPILRNIPIQELFLIAEQRSALISSNHTHIVEKDAKLKSLERQSCGGVNADKLEAMKHYLTSKQAQYAKLYKIKQEIEKANVRRKMLSDKLNEIKDTLKSKEAEHLKASQTLDRLKHVLACIQKAQLLAAKRKELQLIESKIRGTEATLKELDAQQNNDDMKQRESSKQQAEEANRHTNGQERVEGPVPRPKAAIEPFSIVQPSTVLCAYGHSHGDNPDSLGPDEYRSSKGFVT</sequence>
<keyword evidence="1" id="KW-0175">Coiled coil</keyword>
<dbReference type="EMBL" id="UZAM01015361">
    <property type="protein sequence ID" value="VDP38604.1"/>
    <property type="molecule type" value="Genomic_DNA"/>
</dbReference>
<organism evidence="5">
    <name type="scientific">Soboliphyme baturini</name>
    <dbReference type="NCBI Taxonomy" id="241478"/>
    <lineage>
        <taxon>Eukaryota</taxon>
        <taxon>Metazoa</taxon>
        <taxon>Ecdysozoa</taxon>
        <taxon>Nematoda</taxon>
        <taxon>Enoplea</taxon>
        <taxon>Dorylaimia</taxon>
        <taxon>Dioctophymatida</taxon>
        <taxon>Dioctophymatoidea</taxon>
        <taxon>Soboliphymatidae</taxon>
        <taxon>Soboliphyme</taxon>
    </lineage>
</organism>
<gene>
    <name evidence="3" type="ORF">SBAD_LOCUS11269</name>
</gene>
<reference evidence="5" key="1">
    <citation type="submission" date="2016-06" db="UniProtKB">
        <authorList>
            <consortium name="WormBaseParasite"/>
        </authorList>
    </citation>
    <scope>IDENTIFICATION</scope>
</reference>
<evidence type="ECO:0000313" key="3">
    <source>
        <dbReference type="EMBL" id="VDP38604.1"/>
    </source>
</evidence>
<evidence type="ECO:0000256" key="2">
    <source>
        <dbReference type="SAM" id="MobiDB-lite"/>
    </source>
</evidence>
<feature type="region of interest" description="Disordered" evidence="2">
    <location>
        <begin position="165"/>
        <end position="212"/>
    </location>
</feature>
<protein>
    <submittedName>
        <fullName evidence="5">Lebercilin domain-containing protein</fullName>
    </submittedName>
</protein>
<accession>A0A183J5X1</accession>
<evidence type="ECO:0000313" key="5">
    <source>
        <dbReference type="WBParaSite" id="SBAD_0001165301-mRNA-1"/>
    </source>
</evidence>
<evidence type="ECO:0000256" key="1">
    <source>
        <dbReference type="SAM" id="Coils"/>
    </source>
</evidence>
<name>A0A183J5X1_9BILA</name>
<evidence type="ECO:0000313" key="4">
    <source>
        <dbReference type="Proteomes" id="UP000270296"/>
    </source>
</evidence>
<dbReference type="WBParaSite" id="SBAD_0001165301-mRNA-1">
    <property type="protein sequence ID" value="SBAD_0001165301-mRNA-1"/>
    <property type="gene ID" value="SBAD_0001165301"/>
</dbReference>
<feature type="compositionally biased region" description="Basic and acidic residues" evidence="2">
    <location>
        <begin position="165"/>
        <end position="201"/>
    </location>
</feature>
<feature type="coiled-coil region" evidence="1">
    <location>
        <begin position="93"/>
        <end position="120"/>
    </location>
</feature>
<proteinExistence type="predicted"/>
<keyword evidence="4" id="KW-1185">Reference proteome</keyword>
<dbReference type="AlphaFoldDB" id="A0A183J5X1"/>
<reference evidence="3 4" key="2">
    <citation type="submission" date="2018-11" db="EMBL/GenBank/DDBJ databases">
        <authorList>
            <consortium name="Pathogen Informatics"/>
        </authorList>
    </citation>
    <scope>NUCLEOTIDE SEQUENCE [LARGE SCALE GENOMIC DNA]</scope>
</reference>